<dbReference type="EMBL" id="JAAISW010000008">
    <property type="protein sequence ID" value="NSJ43413.1"/>
    <property type="molecule type" value="Genomic_DNA"/>
</dbReference>
<dbReference type="Proteomes" id="UP000719916">
    <property type="component" value="Unassembled WGS sequence"/>
</dbReference>
<sequence length="101" mass="11837">MYSAVCQIFGYERELAAAYKRIQQLENRALRAERQRDAALDKATEQRYHLYEAETALEEEKGKNLRLMTQINKDFENSSLPLEIIKAYKKLQEVKKCPKPA</sequence>
<dbReference type="GeneID" id="57963527"/>
<keyword evidence="1" id="KW-0175">Coiled coil</keyword>
<proteinExistence type="predicted"/>
<organism evidence="2 5">
    <name type="scientific">Enterocloster clostridioformis</name>
    <dbReference type="NCBI Taxonomy" id="1531"/>
    <lineage>
        <taxon>Bacteria</taxon>
        <taxon>Bacillati</taxon>
        <taxon>Bacillota</taxon>
        <taxon>Clostridia</taxon>
        <taxon>Lachnospirales</taxon>
        <taxon>Lachnospiraceae</taxon>
        <taxon>Enterocloster</taxon>
    </lineage>
</organism>
<evidence type="ECO:0000313" key="6">
    <source>
        <dbReference type="Proteomes" id="UP000501069"/>
    </source>
</evidence>
<reference evidence="2 5" key="1">
    <citation type="submission" date="2019-06" db="EMBL/GenBank/DDBJ databases">
        <title>Draft genome sequence of [Clostridium] clostridioforme NBRC 113352.</title>
        <authorList>
            <person name="Miura T."/>
            <person name="Furukawa M."/>
            <person name="Shimamura M."/>
            <person name="Ohyama Y."/>
            <person name="Yamazoe A."/>
            <person name="Kawasaki H."/>
        </authorList>
    </citation>
    <scope>NUCLEOTIDE SEQUENCE [LARGE SCALE GENOMIC DNA]</scope>
    <source>
        <strain evidence="2 5">NBRC 113352</strain>
    </source>
</reference>
<dbReference type="EMBL" id="CP050964">
    <property type="protein sequence ID" value="QIX92680.1"/>
    <property type="molecule type" value="Genomic_DNA"/>
</dbReference>
<reference evidence="3 7" key="3">
    <citation type="journal article" date="2020" name="Cell Host Microbe">
        <title>Functional and Genomic Variation between Human-Derived Isolates of Lachnospiraceae Reveals Inter- and Intra-Species Diversity.</title>
        <authorList>
            <person name="Sorbara M.T."/>
            <person name="Littmann E.R."/>
            <person name="Fontana E."/>
            <person name="Moody T.U."/>
            <person name="Kohout C.E."/>
            <person name="Gjonbalaj M."/>
            <person name="Eaton V."/>
            <person name="Seok R."/>
            <person name="Leiner I.M."/>
            <person name="Pamer E.G."/>
        </authorList>
    </citation>
    <scope>NUCLEOTIDE SEQUENCE [LARGE SCALE GENOMIC DNA]</scope>
    <source>
        <strain evidence="3 7">MSK.2.26</strain>
    </source>
</reference>
<evidence type="ECO:0000313" key="7">
    <source>
        <dbReference type="Proteomes" id="UP000719916"/>
    </source>
</evidence>
<dbReference type="RefSeq" id="WP_038259217.1">
    <property type="nucleotide sequence ID" value="NZ_AP031445.1"/>
</dbReference>
<evidence type="ECO:0000313" key="5">
    <source>
        <dbReference type="Proteomes" id="UP000315200"/>
    </source>
</evidence>
<evidence type="ECO:0000313" key="3">
    <source>
        <dbReference type="EMBL" id="NSJ43413.1"/>
    </source>
</evidence>
<dbReference type="EMBL" id="BJLB01000001">
    <property type="protein sequence ID" value="GEA39116.1"/>
    <property type="molecule type" value="Genomic_DNA"/>
</dbReference>
<gene>
    <name evidence="2" type="ORF">Ccl03g_48290</name>
    <name evidence="4" type="ORF">FOC47_20305</name>
    <name evidence="3" type="ORF">G5B26_07425</name>
</gene>
<evidence type="ECO:0000256" key="1">
    <source>
        <dbReference type="SAM" id="Coils"/>
    </source>
</evidence>
<evidence type="ECO:0000313" key="2">
    <source>
        <dbReference type="EMBL" id="GEA39116.1"/>
    </source>
</evidence>
<protein>
    <submittedName>
        <fullName evidence="2">Uncharacterized protein</fullName>
    </submittedName>
</protein>
<name>A0A829WF53_9FIRM</name>
<dbReference type="AlphaFoldDB" id="A0A829WF53"/>
<feature type="coiled-coil region" evidence="1">
    <location>
        <begin position="8"/>
        <end position="42"/>
    </location>
</feature>
<accession>A0A829WF53</accession>
<dbReference type="Proteomes" id="UP000315200">
    <property type="component" value="Unassembled WGS sequence"/>
</dbReference>
<reference evidence="3" key="4">
    <citation type="submission" date="2020-02" db="EMBL/GenBank/DDBJ databases">
        <authorList>
            <person name="Littmann E."/>
            <person name="Sorbara M."/>
        </authorList>
    </citation>
    <scope>NUCLEOTIDE SEQUENCE</scope>
    <source>
        <strain evidence="3">MSK.2.26</strain>
    </source>
</reference>
<evidence type="ECO:0000313" key="4">
    <source>
        <dbReference type="EMBL" id="QIX92680.1"/>
    </source>
</evidence>
<dbReference type="Proteomes" id="UP000501069">
    <property type="component" value="Chromosome"/>
</dbReference>
<reference evidence="4 6" key="2">
    <citation type="submission" date="2019-11" db="EMBL/GenBank/DDBJ databases">
        <title>FDA dAtabase for Regulatory Grade micrObial Sequences (FDA-ARGOS): Supporting development and validation of Infectious Disease Dx tests.</title>
        <authorList>
            <person name="Turner S."/>
            <person name="Byrd R."/>
            <person name="Tallon L."/>
            <person name="Sadzewicz L."/>
            <person name="Vavikolanu K."/>
            <person name="Mehta A."/>
            <person name="Aluvathingal J."/>
            <person name="Nadendla S."/>
            <person name="Myers T."/>
            <person name="Yan Y."/>
            <person name="Sichtig H."/>
        </authorList>
    </citation>
    <scope>NUCLEOTIDE SEQUENCE [LARGE SCALE GENOMIC DNA]</scope>
    <source>
        <strain evidence="4 6">FDAARGOS_739</strain>
    </source>
</reference>